<proteinExistence type="predicted"/>
<feature type="compositionally biased region" description="Low complexity" evidence="1">
    <location>
        <begin position="47"/>
        <end position="56"/>
    </location>
</feature>
<feature type="compositionally biased region" description="Low complexity" evidence="1">
    <location>
        <begin position="77"/>
        <end position="86"/>
    </location>
</feature>
<feature type="compositionally biased region" description="Polar residues" evidence="1">
    <location>
        <begin position="31"/>
        <end position="40"/>
    </location>
</feature>
<dbReference type="EMBL" id="RBNI01014900">
    <property type="protein sequence ID" value="RUP18178.1"/>
    <property type="molecule type" value="Genomic_DNA"/>
</dbReference>
<evidence type="ECO:0000313" key="2">
    <source>
        <dbReference type="EMBL" id="RUP18178.1"/>
    </source>
</evidence>
<sequence>MVEFFLALSPRRASIQPHLTSQWPTKPRDSPSPQSSTTTWDGARHQTSCPNSSATSPTPPTQRPTSSVASPTGPCPTRTRTASGTRTSEEGAVAGRVIIDTTGTNTKPTVPASPPRLLIPTTRTRLPSPWSIIALPPPRNPPVSAVVPVVVVIVADNAVVPRDTVAVVVRVVRAMADRGCRPCVTISGVGEVGGVGTRVGEDSGGRIMI</sequence>
<dbReference type="Proteomes" id="UP000268093">
    <property type="component" value="Unassembled WGS sequence"/>
</dbReference>
<accession>A0A433B9Z7</accession>
<feature type="region of interest" description="Disordered" evidence="1">
    <location>
        <begin position="8"/>
        <end position="122"/>
    </location>
</feature>
<evidence type="ECO:0000313" key="3">
    <source>
        <dbReference type="Proteomes" id="UP000268093"/>
    </source>
</evidence>
<protein>
    <submittedName>
        <fullName evidence="2">Uncharacterized protein</fullName>
    </submittedName>
</protein>
<dbReference type="AlphaFoldDB" id="A0A433B9Z7"/>
<organism evidence="2 3">
    <name type="scientific">Jimgerdemannia flammicorona</name>
    <dbReference type="NCBI Taxonomy" id="994334"/>
    <lineage>
        <taxon>Eukaryota</taxon>
        <taxon>Fungi</taxon>
        <taxon>Fungi incertae sedis</taxon>
        <taxon>Mucoromycota</taxon>
        <taxon>Mucoromycotina</taxon>
        <taxon>Endogonomycetes</taxon>
        <taxon>Endogonales</taxon>
        <taxon>Endogonaceae</taxon>
        <taxon>Jimgerdemannia</taxon>
    </lineage>
</organism>
<evidence type="ECO:0000256" key="1">
    <source>
        <dbReference type="SAM" id="MobiDB-lite"/>
    </source>
</evidence>
<reference evidence="2 3" key="1">
    <citation type="journal article" date="2018" name="New Phytol.">
        <title>Phylogenomics of Endogonaceae and evolution of mycorrhizas within Mucoromycota.</title>
        <authorList>
            <person name="Chang Y."/>
            <person name="Desiro A."/>
            <person name="Na H."/>
            <person name="Sandor L."/>
            <person name="Lipzen A."/>
            <person name="Clum A."/>
            <person name="Barry K."/>
            <person name="Grigoriev I.V."/>
            <person name="Martin F.M."/>
            <person name="Stajich J.E."/>
            <person name="Smith M.E."/>
            <person name="Bonito G."/>
            <person name="Spatafora J.W."/>
        </authorList>
    </citation>
    <scope>NUCLEOTIDE SEQUENCE [LARGE SCALE GENOMIC DNA]</scope>
    <source>
        <strain evidence="2 3">GMNB39</strain>
    </source>
</reference>
<name>A0A433B9Z7_9FUNG</name>
<comment type="caution">
    <text evidence="2">The sequence shown here is derived from an EMBL/GenBank/DDBJ whole genome shotgun (WGS) entry which is preliminary data.</text>
</comment>
<gene>
    <name evidence="2" type="ORF">BC936DRAFT_139387</name>
</gene>
<feature type="non-terminal residue" evidence="2">
    <location>
        <position position="209"/>
    </location>
</feature>
<keyword evidence="3" id="KW-1185">Reference proteome</keyword>